<dbReference type="Proteomes" id="UP000008370">
    <property type="component" value="Unassembled WGS sequence"/>
</dbReference>
<organism evidence="5 6">
    <name type="scientific">Phanerochaete carnosa (strain HHB-10118-sp)</name>
    <name type="common">White-rot fungus</name>
    <name type="synonym">Peniophora carnosa</name>
    <dbReference type="NCBI Taxonomy" id="650164"/>
    <lineage>
        <taxon>Eukaryota</taxon>
        <taxon>Fungi</taxon>
        <taxon>Dikarya</taxon>
        <taxon>Basidiomycota</taxon>
        <taxon>Agaricomycotina</taxon>
        <taxon>Agaricomycetes</taxon>
        <taxon>Polyporales</taxon>
        <taxon>Phanerochaetaceae</taxon>
        <taxon>Phanerochaete</taxon>
    </lineage>
</organism>
<feature type="region of interest" description="Disordered" evidence="3">
    <location>
        <begin position="346"/>
        <end position="383"/>
    </location>
</feature>
<dbReference type="KEGG" id="pco:PHACADRAFT_191247"/>
<evidence type="ECO:0000256" key="3">
    <source>
        <dbReference type="SAM" id="MobiDB-lite"/>
    </source>
</evidence>
<protein>
    <recommendedName>
        <fullName evidence="4">AB hydrolase-1 domain-containing protein</fullName>
    </recommendedName>
</protein>
<dbReference type="InParanoid" id="K5X7W0"/>
<accession>K5X7W0</accession>
<evidence type="ECO:0000259" key="4">
    <source>
        <dbReference type="Pfam" id="PF00561"/>
    </source>
</evidence>
<feature type="domain" description="AB hydrolase-1" evidence="4">
    <location>
        <begin position="50"/>
        <end position="328"/>
    </location>
</feature>
<dbReference type="RefSeq" id="XP_007391530.1">
    <property type="nucleotide sequence ID" value="XM_007391468.1"/>
</dbReference>
<sequence length="405" mass="45936">MVAGRDNPQAVDPRAFPMRVATCSALHRPSAETKEIQLSYVDVNSDAEKTLLMIHGWPSLWHSWKYQIEEFKNDYHLLLPNLRGFGESTHPGDVESSSTMEDLVKDLVCILEHAGVPKAACMGHDWGTQICHEAARMQPDIFDAVVGTGVPYLPYKGTFVPARSLTYMFPKLTYVLFFEGKTNEAIKELGNDVRRTLRATFRSVDSPPPDAFLRQKDSFLRGWDDVSDIPPIPFFTAEEEDYWVEQYEKDRFAHTMYFYTYGNRYTSWAIANGQLNQVISAPVLSILPTQDPVADWVAATKLVDIATCVPNLTTKTVAAAHWLQLEKPEEVNAIMRKWLNEWYPPPGKAVEEPAGEEESTEGGEHSKGEERSKEEEKDDIMRQWVGQFYPPAAAVMDQQRAKDEL</sequence>
<dbReference type="PRINTS" id="PR00412">
    <property type="entry name" value="EPOXHYDRLASE"/>
</dbReference>
<evidence type="ECO:0000256" key="2">
    <source>
        <dbReference type="ARBA" id="ARBA00038334"/>
    </source>
</evidence>
<reference evidence="5 6" key="1">
    <citation type="journal article" date="2012" name="BMC Genomics">
        <title>Comparative genomics of the white-rot fungi, Phanerochaete carnosa and P. chrysosporium, to elucidate the genetic basis of the distinct wood types they colonize.</title>
        <authorList>
            <person name="Suzuki H."/>
            <person name="MacDonald J."/>
            <person name="Syed K."/>
            <person name="Salamov A."/>
            <person name="Hori C."/>
            <person name="Aerts A."/>
            <person name="Henrissat B."/>
            <person name="Wiebenga A."/>
            <person name="vanKuyk P.A."/>
            <person name="Barry K."/>
            <person name="Lindquist E."/>
            <person name="LaButti K."/>
            <person name="Lapidus A."/>
            <person name="Lucas S."/>
            <person name="Coutinho P."/>
            <person name="Gong Y."/>
            <person name="Samejima M."/>
            <person name="Mahadevan R."/>
            <person name="Abou-Zaid M."/>
            <person name="de Vries R.P."/>
            <person name="Igarashi K."/>
            <person name="Yadav J.S."/>
            <person name="Grigoriev I.V."/>
            <person name="Master E.R."/>
        </authorList>
    </citation>
    <scope>NUCLEOTIDE SEQUENCE [LARGE SCALE GENOMIC DNA]</scope>
    <source>
        <strain evidence="5 6">HHB-10118-sp</strain>
    </source>
</reference>
<dbReference type="GeneID" id="18910751"/>
<name>K5X7W0_PHACS</name>
<dbReference type="Gene3D" id="3.40.50.1820">
    <property type="entry name" value="alpha/beta hydrolase"/>
    <property type="match status" value="1"/>
</dbReference>
<proteinExistence type="inferred from homology"/>
<evidence type="ECO:0000256" key="1">
    <source>
        <dbReference type="ARBA" id="ARBA00022801"/>
    </source>
</evidence>
<evidence type="ECO:0000313" key="5">
    <source>
        <dbReference type="EMBL" id="EKM58942.1"/>
    </source>
</evidence>
<dbReference type="STRING" id="650164.K5X7W0"/>
<dbReference type="OrthoDB" id="408373at2759"/>
<feature type="compositionally biased region" description="Basic and acidic residues" evidence="3">
    <location>
        <begin position="362"/>
        <end position="381"/>
    </location>
</feature>
<dbReference type="Pfam" id="PF00561">
    <property type="entry name" value="Abhydrolase_1"/>
    <property type="match status" value="1"/>
</dbReference>
<dbReference type="GO" id="GO:0016787">
    <property type="term" value="F:hydrolase activity"/>
    <property type="evidence" value="ECO:0007669"/>
    <property type="project" value="UniProtKB-KW"/>
</dbReference>
<comment type="similarity">
    <text evidence="2">Belongs to the AB hydrolase superfamily. Epoxide hydrolase family.</text>
</comment>
<dbReference type="InterPro" id="IPR029058">
    <property type="entry name" value="AB_hydrolase_fold"/>
</dbReference>
<dbReference type="InterPro" id="IPR000073">
    <property type="entry name" value="AB_hydrolase_1"/>
</dbReference>
<keyword evidence="1" id="KW-0378">Hydrolase</keyword>
<dbReference type="PANTHER" id="PTHR43329">
    <property type="entry name" value="EPOXIDE HYDROLASE"/>
    <property type="match status" value="1"/>
</dbReference>
<dbReference type="AlphaFoldDB" id="K5X7W0"/>
<dbReference type="InterPro" id="IPR000639">
    <property type="entry name" value="Epox_hydrolase-like"/>
</dbReference>
<keyword evidence="6" id="KW-1185">Reference proteome</keyword>
<evidence type="ECO:0000313" key="6">
    <source>
        <dbReference type="Proteomes" id="UP000008370"/>
    </source>
</evidence>
<dbReference type="SUPFAM" id="SSF53474">
    <property type="entry name" value="alpha/beta-Hydrolases"/>
    <property type="match status" value="1"/>
</dbReference>
<dbReference type="HOGENOM" id="CLU_020336_7_5_1"/>
<gene>
    <name evidence="5" type="ORF">PHACADRAFT_191247</name>
</gene>
<dbReference type="EMBL" id="JH930469">
    <property type="protein sequence ID" value="EKM58942.1"/>
    <property type="molecule type" value="Genomic_DNA"/>
</dbReference>